<proteinExistence type="predicted"/>
<name>A0A1E5TAT0_9FLAO</name>
<dbReference type="AlphaFoldDB" id="A0A1E5TAT0"/>
<dbReference type="RefSeq" id="WP_069829955.1">
    <property type="nucleotide sequence ID" value="NZ_MDJD01000034.1"/>
</dbReference>
<dbReference type="EMBL" id="MDJD01000034">
    <property type="protein sequence ID" value="OEK08448.1"/>
    <property type="molecule type" value="Genomic_DNA"/>
</dbReference>
<organism evidence="1 2">
    <name type="scientific">Flavivirga aquatica</name>
    <dbReference type="NCBI Taxonomy" id="1849968"/>
    <lineage>
        <taxon>Bacteria</taxon>
        <taxon>Pseudomonadati</taxon>
        <taxon>Bacteroidota</taxon>
        <taxon>Flavobacteriia</taxon>
        <taxon>Flavobacteriales</taxon>
        <taxon>Flavobacteriaceae</taxon>
        <taxon>Flavivirga</taxon>
    </lineage>
</organism>
<dbReference type="SUPFAM" id="SSF46458">
    <property type="entry name" value="Globin-like"/>
    <property type="match status" value="1"/>
</dbReference>
<accession>A0A1E5TAT0</accession>
<dbReference type="Gene3D" id="1.10.490.10">
    <property type="entry name" value="Globins"/>
    <property type="match status" value="1"/>
</dbReference>
<dbReference type="GO" id="GO:0020037">
    <property type="term" value="F:heme binding"/>
    <property type="evidence" value="ECO:0007669"/>
    <property type="project" value="InterPro"/>
</dbReference>
<dbReference type="OrthoDB" id="25954at2"/>
<dbReference type="CDD" id="cd08916">
    <property type="entry name" value="TrHb3_P"/>
    <property type="match status" value="1"/>
</dbReference>
<dbReference type="InterPro" id="IPR012292">
    <property type="entry name" value="Globin/Proto"/>
</dbReference>
<dbReference type="STRING" id="1849968.A8C32_03085"/>
<protein>
    <submittedName>
        <fullName evidence="1">Globin</fullName>
    </submittedName>
</protein>
<keyword evidence="2" id="KW-1185">Reference proteome</keyword>
<reference evidence="1 2" key="1">
    <citation type="submission" date="2016-05" db="EMBL/GenBank/DDBJ databases">
        <title>Draft Genome Sequence of Algibacter sp. Strain SK-16 Isolated from the Surface Water of Aburatsubo Inlet.</title>
        <authorList>
            <person name="Wong S.-K."/>
            <person name="Yoshizawa S."/>
            <person name="Nakajima Y."/>
            <person name="Ogura Y."/>
            <person name="Tetsuya H."/>
            <person name="Hamasaki K."/>
        </authorList>
    </citation>
    <scope>NUCLEOTIDE SEQUENCE [LARGE SCALE GENOMIC DNA]</scope>
    <source>
        <strain evidence="1 2">SK-16</strain>
    </source>
</reference>
<dbReference type="Proteomes" id="UP000095713">
    <property type="component" value="Unassembled WGS sequence"/>
</dbReference>
<evidence type="ECO:0000313" key="1">
    <source>
        <dbReference type="EMBL" id="OEK08448.1"/>
    </source>
</evidence>
<gene>
    <name evidence="1" type="ORF">A8C32_03085</name>
</gene>
<comment type="caution">
    <text evidence="1">The sequence shown here is derived from an EMBL/GenBank/DDBJ whole genome shotgun (WGS) entry which is preliminary data.</text>
</comment>
<dbReference type="InterPro" id="IPR009050">
    <property type="entry name" value="Globin-like_sf"/>
</dbReference>
<sequence>MKDIEHREDVSLLVNTFYDSIRKDELLGPIFNMHIKEEQWPIHLNKLTDFWVTALFGVSCFKGNPTIAHKTVDKNLNHTIAQHHFEQWVFLWHNTVDSLFIGIYASRAKKAAEKMAHNQFNIISSFRT</sequence>
<evidence type="ECO:0000313" key="2">
    <source>
        <dbReference type="Proteomes" id="UP000095713"/>
    </source>
</evidence>
<dbReference type="GO" id="GO:0019825">
    <property type="term" value="F:oxygen binding"/>
    <property type="evidence" value="ECO:0007669"/>
    <property type="project" value="InterPro"/>
</dbReference>